<feature type="region of interest" description="Disordered" evidence="2">
    <location>
        <begin position="124"/>
        <end position="176"/>
    </location>
</feature>
<feature type="compositionally biased region" description="Basic and acidic residues" evidence="2">
    <location>
        <begin position="153"/>
        <end position="162"/>
    </location>
</feature>
<feature type="compositionally biased region" description="Acidic residues" evidence="2">
    <location>
        <begin position="135"/>
        <end position="152"/>
    </location>
</feature>
<evidence type="ECO:0000259" key="3">
    <source>
        <dbReference type="Pfam" id="PF08719"/>
    </source>
</evidence>
<feature type="coiled-coil region" evidence="1">
    <location>
        <begin position="298"/>
        <end position="325"/>
    </location>
</feature>
<accession>A0A6C0DFE2</accession>
<proteinExistence type="predicted"/>
<feature type="compositionally biased region" description="Basic and acidic residues" evidence="2">
    <location>
        <begin position="124"/>
        <end position="134"/>
    </location>
</feature>
<evidence type="ECO:0000256" key="2">
    <source>
        <dbReference type="SAM" id="MobiDB-lite"/>
    </source>
</evidence>
<evidence type="ECO:0000256" key="1">
    <source>
        <dbReference type="SAM" id="Coils"/>
    </source>
</evidence>
<dbReference type="InterPro" id="IPR037238">
    <property type="entry name" value="YbiA-like_sf"/>
</dbReference>
<dbReference type="AlphaFoldDB" id="A0A6C0DFE2"/>
<feature type="domain" description="NADAR" evidence="3">
    <location>
        <begin position="569"/>
        <end position="683"/>
    </location>
</feature>
<organism evidence="4">
    <name type="scientific">viral metagenome</name>
    <dbReference type="NCBI Taxonomy" id="1070528"/>
    <lineage>
        <taxon>unclassified sequences</taxon>
        <taxon>metagenomes</taxon>
        <taxon>organismal metagenomes</taxon>
    </lineage>
</organism>
<dbReference type="Gene3D" id="3.90.70.80">
    <property type="match status" value="1"/>
</dbReference>
<dbReference type="InterPro" id="IPR012816">
    <property type="entry name" value="NADAR"/>
</dbReference>
<sequence>MVLSKIDKKVSYPELKKVDPSDLKKEVNLYETEIKGVNVIIAVGNAKTNYEDKNIIYFPVYLVKSNNKVIQIGVYEIKASDKNVYIDESGNLDIENMDDPLIYVFVKKDMLDKMRLVPDDEITGEIKTKTHDDKEDSENDDESEESGSDDSESDKAGKIDKKMKSKKSKKTETPEEITISPLRKDIFSPTTTDAFVIPDMLDEENRDDAEKMRGKFLAEEKTSNKEYNWLQKFMENSYYSIIDNERGGDCLFATIRDAFAQIGQITSVQKIREKLSGEVTDKLFFSYKERYDVLKTTLVKDTQDIKNLEGEYMNVKQKYEGTLDRNEKKLLIDSAKAINDQREKILREKKVTSELSQDVKFMKDIDTLDKFKEKIKSCEFWGEKWALSTLERILNIKFILLSNEAYKEKDYANVLNCGELNDPILESRGEFMPDYYIILENSGWHYNLVGYKKKQIFKFKEIPYDIKKMIVNRCMEKSDGLFSLIPDFIQFKKNEFSGSMPVEKAKFEELSEAKIRGLYDENIVFVFYDKSSAKKLPGKGVHEQMPDDTMLRNFSELIAIPDWRRKLDNFWIQPFTLDGKRWNSVEHYYQGSKFKENNPEFYTSFSMESGTELSKNPEMAKAAAGTTGKYKGTLVRPVEVKIDAEFYGKRKEKENNDALYAKFSQNEELKRLLLGTKNAKLLQYKVGKEPVIREDLMLIRDKLLHEK</sequence>
<name>A0A6C0DFE2_9ZZZZ</name>
<evidence type="ECO:0000313" key="4">
    <source>
        <dbReference type="EMBL" id="QHT15102.1"/>
    </source>
</evidence>
<protein>
    <recommendedName>
        <fullName evidence="3">NADAR domain-containing protein</fullName>
    </recommendedName>
</protein>
<dbReference type="Pfam" id="PF08719">
    <property type="entry name" value="NADAR"/>
    <property type="match status" value="1"/>
</dbReference>
<keyword evidence="1" id="KW-0175">Coiled coil</keyword>
<dbReference type="EMBL" id="MN739601">
    <property type="protein sequence ID" value="QHT15102.1"/>
    <property type="molecule type" value="Genomic_DNA"/>
</dbReference>
<dbReference type="CDD" id="cd15457">
    <property type="entry name" value="NADAR"/>
    <property type="match status" value="1"/>
</dbReference>
<reference evidence="4" key="1">
    <citation type="journal article" date="2020" name="Nature">
        <title>Giant virus diversity and host interactions through global metagenomics.</title>
        <authorList>
            <person name="Schulz F."/>
            <person name="Roux S."/>
            <person name="Paez-Espino D."/>
            <person name="Jungbluth S."/>
            <person name="Walsh D.A."/>
            <person name="Denef V.J."/>
            <person name="McMahon K.D."/>
            <person name="Konstantinidis K.T."/>
            <person name="Eloe-Fadrosh E.A."/>
            <person name="Kyrpides N.C."/>
            <person name="Woyke T."/>
        </authorList>
    </citation>
    <scope>NUCLEOTIDE SEQUENCE</scope>
    <source>
        <strain evidence="4">GVMAG-M-3300023174-144</strain>
    </source>
</reference>
<dbReference type="SUPFAM" id="SSF143990">
    <property type="entry name" value="YbiA-like"/>
    <property type="match status" value="1"/>
</dbReference>
<dbReference type="Gene3D" id="1.10.357.40">
    <property type="entry name" value="YbiA-like"/>
    <property type="match status" value="1"/>
</dbReference>